<dbReference type="EMBL" id="JBFXLS010000080">
    <property type="protein sequence ID" value="KAL2818991.1"/>
    <property type="molecule type" value="Genomic_DNA"/>
</dbReference>
<reference evidence="1 2" key="1">
    <citation type="submission" date="2024-07" db="EMBL/GenBank/DDBJ databases">
        <title>Section-level genome sequencing and comparative genomics of Aspergillus sections Usti and Cavernicolus.</title>
        <authorList>
            <consortium name="Lawrence Berkeley National Laboratory"/>
            <person name="Nybo J.L."/>
            <person name="Vesth T.C."/>
            <person name="Theobald S."/>
            <person name="Frisvad J.C."/>
            <person name="Larsen T.O."/>
            <person name="Kjaerboelling I."/>
            <person name="Rothschild-Mancinelli K."/>
            <person name="Lyhne E.K."/>
            <person name="Kogle M.E."/>
            <person name="Barry K."/>
            <person name="Clum A."/>
            <person name="Na H."/>
            <person name="Ledsgaard L."/>
            <person name="Lin J."/>
            <person name="Lipzen A."/>
            <person name="Kuo A."/>
            <person name="Riley R."/>
            <person name="Mondo S."/>
            <person name="LaButti K."/>
            <person name="Haridas S."/>
            <person name="Pangalinan J."/>
            <person name="Salamov A.A."/>
            <person name="Simmons B.A."/>
            <person name="Magnuson J.K."/>
            <person name="Chen J."/>
            <person name="Drula E."/>
            <person name="Henrissat B."/>
            <person name="Wiebenga A."/>
            <person name="Lubbers R.J."/>
            <person name="Gomes A.C."/>
            <person name="Makela M.R."/>
            <person name="Stajich J."/>
            <person name="Grigoriev I.V."/>
            <person name="Mortensen U.H."/>
            <person name="De vries R.P."/>
            <person name="Baker S.E."/>
            <person name="Andersen M.R."/>
        </authorList>
    </citation>
    <scope>NUCLEOTIDE SEQUENCE [LARGE SCALE GENOMIC DNA]</scope>
    <source>
        <strain evidence="1 2">CBS 600.67</strain>
    </source>
</reference>
<keyword evidence="2" id="KW-1185">Reference proteome</keyword>
<name>A0ABR4HU26_9EURO</name>
<organism evidence="1 2">
    <name type="scientific">Aspergillus cavernicola</name>
    <dbReference type="NCBI Taxonomy" id="176166"/>
    <lineage>
        <taxon>Eukaryota</taxon>
        <taxon>Fungi</taxon>
        <taxon>Dikarya</taxon>
        <taxon>Ascomycota</taxon>
        <taxon>Pezizomycotina</taxon>
        <taxon>Eurotiomycetes</taxon>
        <taxon>Eurotiomycetidae</taxon>
        <taxon>Eurotiales</taxon>
        <taxon>Aspergillaceae</taxon>
        <taxon>Aspergillus</taxon>
        <taxon>Aspergillus subgen. Nidulantes</taxon>
    </lineage>
</organism>
<evidence type="ECO:0008006" key="3">
    <source>
        <dbReference type="Google" id="ProtNLM"/>
    </source>
</evidence>
<dbReference type="Proteomes" id="UP001610335">
    <property type="component" value="Unassembled WGS sequence"/>
</dbReference>
<proteinExistence type="predicted"/>
<evidence type="ECO:0000313" key="1">
    <source>
        <dbReference type="EMBL" id="KAL2818991.1"/>
    </source>
</evidence>
<protein>
    <recommendedName>
        <fullName evidence="3">GATA-type domain-containing protein</fullName>
    </recommendedName>
</protein>
<evidence type="ECO:0000313" key="2">
    <source>
        <dbReference type="Proteomes" id="UP001610335"/>
    </source>
</evidence>
<gene>
    <name evidence="1" type="ORF">BDW59DRAFT_151731</name>
</gene>
<accession>A0ABR4HU26</accession>
<sequence>MPTSEDIQKTFQQRGSLQQYRLSKATDFYCSRCNQNKKAKLVATIEGDWDRLLCNGCYGYLLASDSTEPK</sequence>
<comment type="caution">
    <text evidence="1">The sequence shown here is derived from an EMBL/GenBank/DDBJ whole genome shotgun (WGS) entry which is preliminary data.</text>
</comment>